<sequence>MKHEKWEVLFLNDKVEDEFLSLKPDLKAHYWHIIDLVKEFGLISIGVPHIKPLGNKLWEIRLKGKDDIARAIYTTIIGKRIVILHVFVKKTQKTPRLAIELALKRMKEL</sequence>
<organism evidence="1 2">
    <name type="scientific">Candidatus Arcanibacter lacustris</name>
    <dbReference type="NCBI Taxonomy" id="1607817"/>
    <lineage>
        <taxon>Bacteria</taxon>
        <taxon>Pseudomonadati</taxon>
        <taxon>Pseudomonadota</taxon>
        <taxon>Alphaproteobacteria</taxon>
        <taxon>Rickettsiales</taxon>
        <taxon>Candidatus Arcanibacter</taxon>
    </lineage>
</organism>
<reference evidence="1 2" key="1">
    <citation type="submission" date="2015-02" db="EMBL/GenBank/DDBJ databases">
        <title>Single cell genomics of a rare environmental alphaproteobacterium provides unique insights into Rickettsiaceae evolution.</title>
        <authorList>
            <person name="Martijn J."/>
            <person name="Schulz F."/>
            <person name="Zaremba-Niedzwiedzka K."/>
            <person name="Viklund J."/>
            <person name="Stepanauskas R."/>
            <person name="Andersson S.G.E."/>
            <person name="Horn M."/>
            <person name="Guy L."/>
            <person name="Ettema T.J.G."/>
        </authorList>
    </citation>
    <scope>NUCLEOTIDE SEQUENCE [LARGE SCALE GENOMIC DNA]</scope>
    <source>
        <strain evidence="1 2">SCGC AAA041-L04</strain>
    </source>
</reference>
<dbReference type="InterPro" id="IPR009241">
    <property type="entry name" value="HigB-like"/>
</dbReference>
<keyword evidence="2" id="KW-1185">Reference proteome</keyword>
<dbReference type="EMBL" id="JYHA01000012">
    <property type="protein sequence ID" value="KKB96860.1"/>
    <property type="molecule type" value="Genomic_DNA"/>
</dbReference>
<comment type="caution">
    <text evidence="1">The sequence shown here is derived from an EMBL/GenBank/DDBJ whole genome shotgun (WGS) entry which is preliminary data.</text>
</comment>
<dbReference type="PATRIC" id="fig|1607817.3.peg.43"/>
<proteinExistence type="predicted"/>
<evidence type="ECO:0000313" key="1">
    <source>
        <dbReference type="EMBL" id="KKB96860.1"/>
    </source>
</evidence>
<dbReference type="Proteomes" id="UP000033358">
    <property type="component" value="Unassembled WGS sequence"/>
</dbReference>
<dbReference type="AlphaFoldDB" id="A0A0F5MQ09"/>
<gene>
    <name evidence="1" type="ORF">SZ25_00043</name>
</gene>
<protein>
    <recommendedName>
        <fullName evidence="3">Phage-related protein</fullName>
    </recommendedName>
</protein>
<evidence type="ECO:0000313" key="2">
    <source>
        <dbReference type="Proteomes" id="UP000033358"/>
    </source>
</evidence>
<evidence type="ECO:0008006" key="3">
    <source>
        <dbReference type="Google" id="ProtNLM"/>
    </source>
</evidence>
<dbReference type="Pfam" id="PF05973">
    <property type="entry name" value="Gp49"/>
    <property type="match status" value="1"/>
</dbReference>
<name>A0A0F5MQ09_9RICK</name>
<accession>A0A0F5MQ09</accession>